<dbReference type="Pfam" id="PF04032">
    <property type="entry name" value="Rpr2"/>
    <property type="match status" value="1"/>
</dbReference>
<comment type="caution">
    <text evidence="2">The sequence shown here is derived from an EMBL/GenBank/DDBJ whole genome shotgun (WGS) entry which is preliminary data.</text>
</comment>
<protein>
    <recommendedName>
        <fullName evidence="4">Rpr2 domain-containing protein</fullName>
    </recommendedName>
</protein>
<dbReference type="GO" id="GO:0008033">
    <property type="term" value="P:tRNA processing"/>
    <property type="evidence" value="ECO:0007669"/>
    <property type="project" value="TreeGrafter"/>
</dbReference>
<evidence type="ECO:0000313" key="3">
    <source>
        <dbReference type="Proteomes" id="UP001187682"/>
    </source>
</evidence>
<feature type="region of interest" description="Disordered" evidence="1">
    <location>
        <begin position="80"/>
        <end position="113"/>
    </location>
</feature>
<gene>
    <name evidence="2" type="ORF">DNG_01600</name>
</gene>
<proteinExistence type="predicted"/>
<dbReference type="InterPro" id="IPR007175">
    <property type="entry name" value="Rpr2/Snm1/Rpp21"/>
</dbReference>
<feature type="compositionally biased region" description="Low complexity" evidence="1">
    <location>
        <begin position="179"/>
        <end position="205"/>
    </location>
</feature>
<dbReference type="GO" id="GO:0005655">
    <property type="term" value="C:nucleolar ribonuclease P complex"/>
    <property type="evidence" value="ECO:0007669"/>
    <property type="project" value="TreeGrafter"/>
</dbReference>
<feature type="region of interest" description="Disordered" evidence="1">
    <location>
        <begin position="126"/>
        <end position="205"/>
    </location>
</feature>
<dbReference type="Proteomes" id="UP001187682">
    <property type="component" value="Unassembled WGS sequence"/>
</dbReference>
<name>A0AAE8SRT1_9PEZI</name>
<dbReference type="PANTHER" id="PTHR14742">
    <property type="entry name" value="RIBONUCLEASE P SUBUNIT P21"/>
    <property type="match status" value="1"/>
</dbReference>
<organism evidence="2 3">
    <name type="scientific">Cephalotrichum gorgonifer</name>
    <dbReference type="NCBI Taxonomy" id="2041049"/>
    <lineage>
        <taxon>Eukaryota</taxon>
        <taxon>Fungi</taxon>
        <taxon>Dikarya</taxon>
        <taxon>Ascomycota</taxon>
        <taxon>Pezizomycotina</taxon>
        <taxon>Sordariomycetes</taxon>
        <taxon>Hypocreomycetidae</taxon>
        <taxon>Microascales</taxon>
        <taxon>Microascaceae</taxon>
        <taxon>Cephalotrichum</taxon>
    </lineage>
</organism>
<feature type="compositionally biased region" description="Low complexity" evidence="1">
    <location>
        <begin position="147"/>
        <end position="156"/>
    </location>
</feature>
<feature type="compositionally biased region" description="Basic and acidic residues" evidence="1">
    <location>
        <begin position="94"/>
        <end position="109"/>
    </location>
</feature>
<keyword evidence="3" id="KW-1185">Reference proteome</keyword>
<dbReference type="AlphaFoldDB" id="A0AAE8SRT1"/>
<evidence type="ECO:0000256" key="1">
    <source>
        <dbReference type="SAM" id="MobiDB-lite"/>
    </source>
</evidence>
<evidence type="ECO:0000313" key="2">
    <source>
        <dbReference type="EMBL" id="SPN98554.1"/>
    </source>
</evidence>
<sequence>MTAPVLQARLNYLTDSAHLLARTVPDASAYLMTRRHALTSQHDISISDVEKQHVCIACGSILIPGCNSLLKIESDKALRRQRQRRRALGSRPKQQQDGKGKPKADEKVGRTGITKTMSCNRCARTTTVQLPPPPVIGRSKRRKTAEAAKPAAMEAATDSRKPSANAVSKKRAKNRKAGLQALLAESKASASKSSSGLTLANFMKR</sequence>
<accession>A0AAE8SRT1</accession>
<evidence type="ECO:0008006" key="4">
    <source>
        <dbReference type="Google" id="ProtNLM"/>
    </source>
</evidence>
<reference evidence="2" key="1">
    <citation type="submission" date="2018-03" db="EMBL/GenBank/DDBJ databases">
        <authorList>
            <person name="Guldener U."/>
        </authorList>
    </citation>
    <scope>NUCLEOTIDE SEQUENCE</scope>
</reference>
<dbReference type="EMBL" id="ONZQ02000002">
    <property type="protein sequence ID" value="SPN98554.1"/>
    <property type="molecule type" value="Genomic_DNA"/>
</dbReference>
<dbReference type="PANTHER" id="PTHR14742:SF3">
    <property type="entry name" value="RIBONUCLEASE MRP PROTEIN SUBUNIT SNM1"/>
    <property type="match status" value="1"/>
</dbReference>